<dbReference type="GO" id="GO:0016491">
    <property type="term" value="F:oxidoreductase activity"/>
    <property type="evidence" value="ECO:0007669"/>
    <property type="project" value="UniProtKB-KW"/>
</dbReference>
<evidence type="ECO:0000256" key="2">
    <source>
        <dbReference type="ARBA" id="ARBA00023002"/>
    </source>
</evidence>
<dbReference type="Gene3D" id="3.40.50.720">
    <property type="entry name" value="NAD(P)-binding Rossmann-like Domain"/>
    <property type="match status" value="1"/>
</dbReference>
<evidence type="ECO:0000313" key="3">
    <source>
        <dbReference type="EMBL" id="NYD69498.1"/>
    </source>
</evidence>
<dbReference type="PANTHER" id="PTHR43477">
    <property type="entry name" value="DIHYDROANTICAPSIN 7-DEHYDROGENASE"/>
    <property type="match status" value="1"/>
</dbReference>
<comment type="similarity">
    <text evidence="1">Belongs to the short-chain dehydrogenases/reductases (SDR) family.</text>
</comment>
<evidence type="ECO:0000256" key="1">
    <source>
        <dbReference type="ARBA" id="ARBA00006484"/>
    </source>
</evidence>
<dbReference type="InterPro" id="IPR002347">
    <property type="entry name" value="SDR_fam"/>
</dbReference>
<dbReference type="Proteomes" id="UP000549913">
    <property type="component" value="Unassembled WGS sequence"/>
</dbReference>
<keyword evidence="2" id="KW-0560">Oxidoreductase</keyword>
<sequence length="256" mass="25196">MTAAGGPGVAGRRVVVTGATSESGVAVCAALVAAGAGVVAVGSNAERVAAVAGRVPGVATEVCDLSDSAAVDAFALRLLATEAIAGDTPVAAGGVSEAGGARGVDGLIHLVGGWVGGAGIPGQSDEGWAAMERSFRTLRNTLRSFYPALAESPAGRTAFVSSVSVAAPTASGADYTAAKAASESWMRSVAQGFAKSAPDAAAVIFAVRSLVDERMRAASPEKTFAGATDVGTLAEAVVELWNAPAAELNGARLVLQ</sequence>
<dbReference type="SUPFAM" id="SSF51735">
    <property type="entry name" value="NAD(P)-binding Rossmann-fold domains"/>
    <property type="match status" value="1"/>
</dbReference>
<dbReference type="RefSeq" id="WP_271206378.1">
    <property type="nucleotide sequence ID" value="NZ_BSEW01000001.1"/>
</dbReference>
<dbReference type="EMBL" id="JACCBM010000001">
    <property type="protein sequence ID" value="NYD69498.1"/>
    <property type="molecule type" value="Genomic_DNA"/>
</dbReference>
<dbReference type="PRINTS" id="PR00081">
    <property type="entry name" value="GDHRDH"/>
</dbReference>
<dbReference type="PANTHER" id="PTHR43477:SF1">
    <property type="entry name" value="DIHYDROANTICAPSIN 7-DEHYDROGENASE"/>
    <property type="match status" value="1"/>
</dbReference>
<dbReference type="Pfam" id="PF00106">
    <property type="entry name" value="adh_short"/>
    <property type="match status" value="1"/>
</dbReference>
<dbReference type="PROSITE" id="PS00061">
    <property type="entry name" value="ADH_SHORT"/>
    <property type="match status" value="1"/>
</dbReference>
<gene>
    <name evidence="3" type="ORF">BJ984_000656</name>
</gene>
<dbReference type="AlphaFoldDB" id="A0A852S8A9"/>
<dbReference type="InterPro" id="IPR051122">
    <property type="entry name" value="SDR_DHRS6-like"/>
</dbReference>
<organism evidence="3 4">
    <name type="scientific">Herbiconiux flava</name>
    <dbReference type="NCBI Taxonomy" id="881268"/>
    <lineage>
        <taxon>Bacteria</taxon>
        <taxon>Bacillati</taxon>
        <taxon>Actinomycetota</taxon>
        <taxon>Actinomycetes</taxon>
        <taxon>Micrococcales</taxon>
        <taxon>Microbacteriaceae</taxon>
        <taxon>Herbiconiux</taxon>
    </lineage>
</organism>
<accession>A0A852S8A9</accession>
<protein>
    <submittedName>
        <fullName evidence="3">NAD(P)-dependent dehydrogenase (Short-subunit alcohol dehydrogenase family)</fullName>
    </submittedName>
</protein>
<dbReference type="InterPro" id="IPR020904">
    <property type="entry name" value="Sc_DH/Rdtase_CS"/>
</dbReference>
<keyword evidence="4" id="KW-1185">Reference proteome</keyword>
<proteinExistence type="inferred from homology"/>
<name>A0A852S8A9_9MICO</name>
<comment type="caution">
    <text evidence="3">The sequence shown here is derived from an EMBL/GenBank/DDBJ whole genome shotgun (WGS) entry which is preliminary data.</text>
</comment>
<reference evidence="3 4" key="1">
    <citation type="submission" date="2020-07" db="EMBL/GenBank/DDBJ databases">
        <title>Sequencing the genomes of 1000 actinobacteria strains.</title>
        <authorList>
            <person name="Klenk H.-P."/>
        </authorList>
    </citation>
    <scope>NUCLEOTIDE SEQUENCE [LARGE SCALE GENOMIC DNA]</scope>
    <source>
        <strain evidence="3 4">DSM 26474</strain>
    </source>
</reference>
<evidence type="ECO:0000313" key="4">
    <source>
        <dbReference type="Proteomes" id="UP000549913"/>
    </source>
</evidence>
<dbReference type="InterPro" id="IPR036291">
    <property type="entry name" value="NAD(P)-bd_dom_sf"/>
</dbReference>